<proteinExistence type="inferred from homology"/>
<sequence>MRTPGRVTLGRTLSWLRAHDPELAATRRAVRTAIVMPALFALCGQVIGSPTTATYAAFGSFSMLLLVDFTGPMVQRLQAHAGLAMAWAVLICLGTLVAHRIWLAVTVMVVIGFLVLFAGAISSVLAGASTALLLAFILPVTSPAPLSQLPARLAGAGLATAAAMLAVSLLWPRPTADPLSAPAARVCRAAAEQLRADASWLAGGPGTPDVGRCRVTAHRAADAAAELRGVFDTTPYRPTGLSTSSRAIVRLVDELTWLCDILADSAPPLDERPACDPDAHAVRRAAAGVLDEAAGLLDEPMAPRDALRAASDDLGTAMAVMERDATGRLGGHHAGTATPSRVHPVIGMLDLSFRAQELGFATLQIAGNVDLAASAERRSWHERLLGREPGTLTEPLVSARDRAATHLRPQSVWLHNSLRGALGLGIAVSLTHVTSLQHSFWVLLGTLSVLRSNALNTGQNAMRAVLGTLAGSVIGAGLLQLIGAHSTALWILLPLAVLIAGIAPAAISFAAGQAAFTVTVVILFNIGQNPDWHIVLLRIQDVAIGCAVSVLMALFLWPRGATAAVDRALAEAYTDSARYLAGTVAYAMGRCGSGPAPAAGPPLEEGRAAAAAARRLDDAFRSYLAERGAKPVPLADMTTLVTGIVGLRLAGDAVLELWQRAGEEDAGTDRAEARLVILGAAGHMTGWYGDLAAALDRAAPVPEPLPRNPTAEGRLVESLHRDLTDERGRSTATAVRIIWTADHLDVARRLQPNLAAAAGPHPAS</sequence>
<keyword evidence="3 7" id="KW-0812">Transmembrane</keyword>
<dbReference type="InterPro" id="IPR049453">
    <property type="entry name" value="Memb_transporter_dom"/>
</dbReference>
<evidence type="ECO:0000313" key="10">
    <source>
        <dbReference type="Proteomes" id="UP001597058"/>
    </source>
</evidence>
<organism evidence="9 10">
    <name type="scientific">Streptomyces kaempferi</name>
    <dbReference type="NCBI Taxonomy" id="333725"/>
    <lineage>
        <taxon>Bacteria</taxon>
        <taxon>Bacillati</taxon>
        <taxon>Actinomycetota</taxon>
        <taxon>Actinomycetes</taxon>
        <taxon>Kitasatosporales</taxon>
        <taxon>Streptomycetaceae</taxon>
        <taxon>Streptomyces</taxon>
    </lineage>
</organism>
<comment type="caution">
    <text evidence="9">The sequence shown here is derived from an EMBL/GenBank/DDBJ whole genome shotgun (WGS) entry which is preliminary data.</text>
</comment>
<keyword evidence="2" id="KW-1003">Cell membrane</keyword>
<feature type="transmembrane region" description="Helical" evidence="7">
    <location>
        <begin position="83"/>
        <end position="102"/>
    </location>
</feature>
<evidence type="ECO:0000256" key="1">
    <source>
        <dbReference type="ARBA" id="ARBA00004651"/>
    </source>
</evidence>
<dbReference type="PANTHER" id="PTHR30509">
    <property type="entry name" value="P-HYDROXYBENZOIC ACID EFFLUX PUMP SUBUNIT-RELATED"/>
    <property type="match status" value="1"/>
</dbReference>
<keyword evidence="4 7" id="KW-1133">Transmembrane helix</keyword>
<comment type="similarity">
    <text evidence="6">Belongs to the YccS/YhfK family.</text>
</comment>
<feature type="transmembrane region" description="Helical" evidence="7">
    <location>
        <begin position="464"/>
        <end position="484"/>
    </location>
</feature>
<accession>A0ABW3XJM4</accession>
<evidence type="ECO:0000256" key="2">
    <source>
        <dbReference type="ARBA" id="ARBA00022475"/>
    </source>
</evidence>
<keyword evidence="5 7" id="KW-0472">Membrane</keyword>
<feature type="transmembrane region" description="Helical" evidence="7">
    <location>
        <begin position="108"/>
        <end position="141"/>
    </location>
</feature>
<evidence type="ECO:0000256" key="4">
    <source>
        <dbReference type="ARBA" id="ARBA00022989"/>
    </source>
</evidence>
<feature type="transmembrane region" description="Helical" evidence="7">
    <location>
        <begin position="535"/>
        <end position="557"/>
    </location>
</feature>
<feature type="domain" description="Integral membrane bound transporter" evidence="8">
    <location>
        <begin position="426"/>
        <end position="552"/>
    </location>
</feature>
<protein>
    <submittedName>
        <fullName evidence="9">FUSC family protein</fullName>
    </submittedName>
</protein>
<evidence type="ECO:0000256" key="5">
    <source>
        <dbReference type="ARBA" id="ARBA00023136"/>
    </source>
</evidence>
<feature type="transmembrane region" description="Helical" evidence="7">
    <location>
        <begin position="490"/>
        <end position="523"/>
    </location>
</feature>
<evidence type="ECO:0000256" key="6">
    <source>
        <dbReference type="ARBA" id="ARBA00043993"/>
    </source>
</evidence>
<dbReference type="RefSeq" id="WP_381241941.1">
    <property type="nucleotide sequence ID" value="NZ_JBHSKH010000103.1"/>
</dbReference>
<dbReference type="PANTHER" id="PTHR30509:SF9">
    <property type="entry name" value="MULTIDRUG RESISTANCE PROTEIN MDTO"/>
    <property type="match status" value="1"/>
</dbReference>
<reference evidence="10" key="1">
    <citation type="journal article" date="2019" name="Int. J. Syst. Evol. Microbiol.">
        <title>The Global Catalogue of Microorganisms (GCM) 10K type strain sequencing project: providing services to taxonomists for standard genome sequencing and annotation.</title>
        <authorList>
            <consortium name="The Broad Institute Genomics Platform"/>
            <consortium name="The Broad Institute Genome Sequencing Center for Infectious Disease"/>
            <person name="Wu L."/>
            <person name="Ma J."/>
        </authorList>
    </citation>
    <scope>NUCLEOTIDE SEQUENCE [LARGE SCALE GENOMIC DNA]</scope>
    <source>
        <strain evidence="10">CGMCC 4.7020</strain>
    </source>
</reference>
<evidence type="ECO:0000313" key="9">
    <source>
        <dbReference type="EMBL" id="MFD1309555.1"/>
    </source>
</evidence>
<feature type="transmembrane region" description="Helical" evidence="7">
    <location>
        <begin position="153"/>
        <end position="171"/>
    </location>
</feature>
<comment type="subcellular location">
    <subcellularLocation>
        <location evidence="1">Cell membrane</location>
        <topology evidence="1">Multi-pass membrane protein</topology>
    </subcellularLocation>
</comment>
<feature type="transmembrane region" description="Helical" evidence="7">
    <location>
        <begin position="29"/>
        <end position="47"/>
    </location>
</feature>
<evidence type="ECO:0000259" key="8">
    <source>
        <dbReference type="Pfam" id="PF13515"/>
    </source>
</evidence>
<name>A0ABW3XJM4_9ACTN</name>
<evidence type="ECO:0000256" key="3">
    <source>
        <dbReference type="ARBA" id="ARBA00022692"/>
    </source>
</evidence>
<dbReference type="Pfam" id="PF13515">
    <property type="entry name" value="FUSC_2"/>
    <property type="match status" value="1"/>
</dbReference>
<dbReference type="EMBL" id="JBHTMM010000039">
    <property type="protein sequence ID" value="MFD1309555.1"/>
    <property type="molecule type" value="Genomic_DNA"/>
</dbReference>
<dbReference type="Proteomes" id="UP001597058">
    <property type="component" value="Unassembled WGS sequence"/>
</dbReference>
<keyword evidence="10" id="KW-1185">Reference proteome</keyword>
<gene>
    <name evidence="9" type="ORF">ACFQ5X_27325</name>
</gene>
<evidence type="ECO:0000256" key="7">
    <source>
        <dbReference type="SAM" id="Phobius"/>
    </source>
</evidence>